<sequence length="455" mass="52804">MKHMSIFMNKDRVVDNEWTHLGNKIMMKTNIKPCLYKEGEITLLFDGILLNYITLYQSFYETEYDKGDETNKLSLLIDIYIKCGIHYLLKVLDGSFTFVLLDQRVEYDESRLYVISDSMGLRPIYSVDIQSIQSLNTNDNLFKTIYGINTENEYIDSNVSNLLNPGKMYVFKRKNLAGKYWELKKNTTYFSLANSGGFPYIHLRQDIAHTLIHNYLYSAIEKRCLVSSHKHDVYSKDSFKQERMNIIFCIVSNDDIESKLIAQMANGINANDEVVKISIDQLSDFSGSGKGVRDPLRGSQPLSTEGALSADLFPRIGFADSKETNVEDIPFSETYHDENMIANFVYEKITEYLSKYTHTPVNYHIFASSGMMNIEKMLQKQYNRSSIKYDSDFRHALWTIGINDLIPNIIEPFKRKNLEVEFPFLDTEWLNFYMTISPQYRCSNSLIKNSLEEDI</sequence>
<organism evidence="2">
    <name type="scientific">viral metagenome</name>
    <dbReference type="NCBI Taxonomy" id="1070528"/>
    <lineage>
        <taxon>unclassified sequences</taxon>
        <taxon>metagenomes</taxon>
        <taxon>organismal metagenomes</taxon>
    </lineage>
</organism>
<protein>
    <recommendedName>
        <fullName evidence="1">Glutamine amidotransferase type-2 domain-containing protein</fullName>
    </recommendedName>
</protein>
<proteinExistence type="predicted"/>
<dbReference type="EMBL" id="MN740153">
    <property type="protein sequence ID" value="QHT90306.1"/>
    <property type="molecule type" value="Genomic_DNA"/>
</dbReference>
<feature type="domain" description="Glutamine amidotransferase type-2" evidence="1">
    <location>
        <begin position="27"/>
        <end position="127"/>
    </location>
</feature>
<name>A0A6C0ID07_9ZZZZ</name>
<dbReference type="Pfam" id="PF13537">
    <property type="entry name" value="GATase_7"/>
    <property type="match status" value="1"/>
</dbReference>
<dbReference type="AlphaFoldDB" id="A0A6C0ID07"/>
<reference evidence="2" key="1">
    <citation type="journal article" date="2020" name="Nature">
        <title>Giant virus diversity and host interactions through global metagenomics.</title>
        <authorList>
            <person name="Schulz F."/>
            <person name="Roux S."/>
            <person name="Paez-Espino D."/>
            <person name="Jungbluth S."/>
            <person name="Walsh D.A."/>
            <person name="Denef V.J."/>
            <person name="McMahon K.D."/>
            <person name="Konstantinidis K.T."/>
            <person name="Eloe-Fadrosh E.A."/>
            <person name="Kyrpides N.C."/>
            <person name="Woyke T."/>
        </authorList>
    </citation>
    <scope>NUCLEOTIDE SEQUENCE</scope>
    <source>
        <strain evidence="2">GVMAG-M-3300023184-68</strain>
    </source>
</reference>
<dbReference type="SUPFAM" id="SSF56235">
    <property type="entry name" value="N-terminal nucleophile aminohydrolases (Ntn hydrolases)"/>
    <property type="match status" value="1"/>
</dbReference>
<dbReference type="InterPro" id="IPR029055">
    <property type="entry name" value="Ntn_hydrolases_N"/>
</dbReference>
<accession>A0A6C0ID07</accession>
<evidence type="ECO:0000259" key="1">
    <source>
        <dbReference type="Pfam" id="PF13537"/>
    </source>
</evidence>
<dbReference type="Gene3D" id="3.60.20.10">
    <property type="entry name" value="Glutamine Phosphoribosylpyrophosphate, subunit 1, domain 1"/>
    <property type="match status" value="1"/>
</dbReference>
<evidence type="ECO:0000313" key="2">
    <source>
        <dbReference type="EMBL" id="QHT90306.1"/>
    </source>
</evidence>
<dbReference type="InterPro" id="IPR017932">
    <property type="entry name" value="GATase_2_dom"/>
</dbReference>